<protein>
    <submittedName>
        <fullName evidence="1">Uncharacterized protein Z541L</fullName>
    </submittedName>
</protein>
<dbReference type="KEGG" id="vg:5470205"/>
<sequence>MSTPSREELWERLQRLEHKFDGIDDMKRLLGELDGMKRKLDELNACMAVMEKGWAKVNNDIKRLKSLQ</sequence>
<proteinExistence type="predicted"/>
<dbReference type="GeneID" id="5470205"/>
<dbReference type="Proteomes" id="UP000202420">
    <property type="component" value="Segment"/>
</dbReference>
<keyword evidence="2" id="KW-1185">Reference proteome</keyword>
<evidence type="ECO:0000313" key="2">
    <source>
        <dbReference type="Proteomes" id="UP000202420"/>
    </source>
</evidence>
<accession>A7K9F1</accession>
<dbReference type="EMBL" id="EF101928">
    <property type="protein sequence ID" value="ABT16675.1"/>
    <property type="molecule type" value="Genomic_DNA"/>
</dbReference>
<evidence type="ECO:0000313" key="1">
    <source>
        <dbReference type="EMBL" id="ABT16675.1"/>
    </source>
</evidence>
<organism evidence="1 2">
    <name type="scientific">Chlorovirus heliozoae</name>
    <dbReference type="NCBI Taxonomy" id="322019"/>
    <lineage>
        <taxon>Viruses</taxon>
        <taxon>Varidnaviria</taxon>
        <taxon>Bamfordvirae</taxon>
        <taxon>Nucleocytoviricota</taxon>
        <taxon>Megaviricetes</taxon>
        <taxon>Algavirales</taxon>
        <taxon>Phycodnaviridae</taxon>
        <taxon>Chlorovirus</taxon>
    </lineage>
</organism>
<name>A7K9F1_9PHYC</name>
<gene>
    <name evidence="1" type="primary">Z541L</name>
    <name evidence="1" type="ORF">ATCV1_Z541L</name>
</gene>
<dbReference type="RefSeq" id="YP_001427022.1">
    <property type="nucleotide sequence ID" value="NC_008724.1"/>
</dbReference>
<reference evidence="1 2" key="1">
    <citation type="submission" date="2006-09" db="EMBL/GenBank/DDBJ databases">
        <title>Sequence and annotation of the 288-kb ATCV-1 virus that infects an endosymbiotic Chlorella strain of the heliozoon Acanthocystis turfacea.</title>
        <authorList>
            <person name="Fitzgerald L.A."/>
            <person name="Graves M.V."/>
            <person name="Li X."/>
            <person name="Pfitzner A.J.P."/>
            <person name="Hartigan J."/>
            <person name="Van Etten J.L."/>
        </authorList>
    </citation>
    <scope>NUCLEOTIDE SEQUENCE [LARGE SCALE GENOMIC DNA]</scope>
    <source>
        <strain evidence="1 2">ATCV-1</strain>
    </source>
</reference>